<evidence type="ECO:0000256" key="4">
    <source>
        <dbReference type="ARBA" id="ARBA00022989"/>
    </source>
</evidence>
<feature type="compositionally biased region" description="Pro residues" evidence="6">
    <location>
        <begin position="1"/>
        <end position="11"/>
    </location>
</feature>
<feature type="region of interest" description="Disordered" evidence="6">
    <location>
        <begin position="1"/>
        <end position="30"/>
    </location>
</feature>
<protein>
    <submittedName>
        <fullName evidence="9">RDD family protein</fullName>
    </submittedName>
</protein>
<evidence type="ECO:0000313" key="10">
    <source>
        <dbReference type="Proteomes" id="UP000677016"/>
    </source>
</evidence>
<organism evidence="9 10">
    <name type="scientific">Phycicoccus avicenniae</name>
    <dbReference type="NCBI Taxonomy" id="2828860"/>
    <lineage>
        <taxon>Bacteria</taxon>
        <taxon>Bacillati</taxon>
        <taxon>Actinomycetota</taxon>
        <taxon>Actinomycetes</taxon>
        <taxon>Micrococcales</taxon>
        <taxon>Intrasporangiaceae</taxon>
        <taxon>Phycicoccus</taxon>
    </lineage>
</organism>
<evidence type="ECO:0000256" key="2">
    <source>
        <dbReference type="ARBA" id="ARBA00022475"/>
    </source>
</evidence>
<dbReference type="RefSeq" id="WP_211601092.1">
    <property type="nucleotide sequence ID" value="NZ_JAGSNF010000001.1"/>
</dbReference>
<reference evidence="9" key="1">
    <citation type="submission" date="2021-04" db="EMBL/GenBank/DDBJ databases">
        <title>Phycicoccus avicenniae sp. nov., a novel endophytic actinomycetes isolated from branch of Avicennia mariana.</title>
        <authorList>
            <person name="Tuo L."/>
        </authorList>
    </citation>
    <scope>NUCLEOTIDE SEQUENCE</scope>
    <source>
        <strain evidence="9">BSK3Z-2</strain>
    </source>
</reference>
<evidence type="ECO:0000256" key="6">
    <source>
        <dbReference type="SAM" id="MobiDB-lite"/>
    </source>
</evidence>
<evidence type="ECO:0000256" key="7">
    <source>
        <dbReference type="SAM" id="Phobius"/>
    </source>
</evidence>
<dbReference type="Pfam" id="PF06271">
    <property type="entry name" value="RDD"/>
    <property type="match status" value="1"/>
</dbReference>
<dbReference type="InterPro" id="IPR051791">
    <property type="entry name" value="Pra-immunoreactive"/>
</dbReference>
<feature type="compositionally biased region" description="Pro residues" evidence="6">
    <location>
        <begin position="18"/>
        <end position="29"/>
    </location>
</feature>
<keyword evidence="2" id="KW-1003">Cell membrane</keyword>
<evidence type="ECO:0000259" key="8">
    <source>
        <dbReference type="Pfam" id="PF06271"/>
    </source>
</evidence>
<evidence type="ECO:0000256" key="1">
    <source>
        <dbReference type="ARBA" id="ARBA00004651"/>
    </source>
</evidence>
<dbReference type="PANTHER" id="PTHR36115:SF6">
    <property type="entry name" value="PROLINE-RICH ANTIGEN HOMOLOG"/>
    <property type="match status" value="1"/>
</dbReference>
<keyword evidence="3 7" id="KW-0812">Transmembrane</keyword>
<dbReference type="EMBL" id="JAGSNF010000001">
    <property type="protein sequence ID" value="MBR7741938.1"/>
    <property type="molecule type" value="Genomic_DNA"/>
</dbReference>
<evidence type="ECO:0000256" key="5">
    <source>
        <dbReference type="ARBA" id="ARBA00023136"/>
    </source>
</evidence>
<dbReference type="Proteomes" id="UP000677016">
    <property type="component" value="Unassembled WGS sequence"/>
</dbReference>
<feature type="transmembrane region" description="Helical" evidence="7">
    <location>
        <begin position="67"/>
        <end position="91"/>
    </location>
</feature>
<accession>A0A941HXK4</accession>
<keyword evidence="10" id="KW-1185">Reference proteome</keyword>
<feature type="transmembrane region" description="Helical" evidence="7">
    <location>
        <begin position="111"/>
        <end position="136"/>
    </location>
</feature>
<feature type="domain" description="RDD" evidence="8">
    <location>
        <begin position="60"/>
        <end position="206"/>
    </location>
</feature>
<comment type="subcellular location">
    <subcellularLocation>
        <location evidence="1">Cell membrane</location>
        <topology evidence="1">Multi-pass membrane protein</topology>
    </subcellularLocation>
</comment>
<sequence>MTDQPYPPPQHPSGGPAAPGPAPAGPPTNPYGGHAVVPAPGYPSAAPGTIGYVETHFGRVATFEKRFLAYLVDTLLVLVPLLGVFAGFAMMMAGSVAGAVSASDPGSGAGVVAVLASGAFGVILLSYAAMFAILLWNRVFRMGSTGQSVGKSWQGIVLIDAVTGVPIGPGRCFLRELVSGLVNQVVYLSSLWMLWDPDRQTVHDKVVTSAVIEVRR</sequence>
<keyword evidence="5 7" id="KW-0472">Membrane</keyword>
<name>A0A941HXK4_9MICO</name>
<dbReference type="PANTHER" id="PTHR36115">
    <property type="entry name" value="PROLINE-RICH ANTIGEN HOMOLOG-RELATED"/>
    <property type="match status" value="1"/>
</dbReference>
<gene>
    <name evidence="9" type="ORF">KC207_01355</name>
</gene>
<dbReference type="InterPro" id="IPR010432">
    <property type="entry name" value="RDD"/>
</dbReference>
<dbReference type="GO" id="GO:0005886">
    <property type="term" value="C:plasma membrane"/>
    <property type="evidence" value="ECO:0007669"/>
    <property type="project" value="UniProtKB-SubCell"/>
</dbReference>
<comment type="caution">
    <text evidence="9">The sequence shown here is derived from an EMBL/GenBank/DDBJ whole genome shotgun (WGS) entry which is preliminary data.</text>
</comment>
<keyword evidence="4 7" id="KW-1133">Transmembrane helix</keyword>
<dbReference type="AlphaFoldDB" id="A0A941HXK4"/>
<evidence type="ECO:0000313" key="9">
    <source>
        <dbReference type="EMBL" id="MBR7741938.1"/>
    </source>
</evidence>
<evidence type="ECO:0000256" key="3">
    <source>
        <dbReference type="ARBA" id="ARBA00022692"/>
    </source>
</evidence>
<proteinExistence type="predicted"/>